<dbReference type="EMBL" id="SOZJ01000008">
    <property type="protein sequence ID" value="TGJ63130.1"/>
    <property type="molecule type" value="Genomic_DNA"/>
</dbReference>
<accession>A0A8H2DMD7</accession>
<name>A0A8H2DMD7_ORBOL</name>
<reference evidence="1 2" key="1">
    <citation type="submission" date="2019-03" db="EMBL/GenBank/DDBJ databases">
        <title>Nematode-trapping fungi genome.</title>
        <authorList>
            <person name="Vidal-Diez De Ulzurrun G."/>
        </authorList>
    </citation>
    <scope>NUCLEOTIDE SEQUENCE [LARGE SCALE GENOMIC DNA]</scope>
    <source>
        <strain evidence="1 2">TWF154</strain>
    </source>
</reference>
<evidence type="ECO:0000313" key="1">
    <source>
        <dbReference type="EMBL" id="TGJ63130.1"/>
    </source>
</evidence>
<dbReference type="Proteomes" id="UP000297595">
    <property type="component" value="Unassembled WGS sequence"/>
</dbReference>
<evidence type="ECO:0000313" key="2">
    <source>
        <dbReference type="Proteomes" id="UP000297595"/>
    </source>
</evidence>
<protein>
    <submittedName>
        <fullName evidence="1">Uncharacterized protein</fullName>
    </submittedName>
</protein>
<gene>
    <name evidence="1" type="ORF">EYR41_011072</name>
</gene>
<proteinExistence type="predicted"/>
<sequence length="107" mass="11809">MRCSDAGGGRHHQVTGSDQADIFELACSAGSTGEQPEERQGRIVDLSLQQSQNRTNLKKYSKMAKTVVSALALALKNEMYLIRIYRKPPLGSKNRYLDSTPRLGISV</sequence>
<comment type="caution">
    <text evidence="1">The sequence shown here is derived from an EMBL/GenBank/DDBJ whole genome shotgun (WGS) entry which is preliminary data.</text>
</comment>
<dbReference type="AlphaFoldDB" id="A0A8H2DMD7"/>
<organism evidence="1 2">
    <name type="scientific">Orbilia oligospora</name>
    <name type="common">Nematode-trapping fungus</name>
    <name type="synonym">Arthrobotrys oligospora</name>
    <dbReference type="NCBI Taxonomy" id="2813651"/>
    <lineage>
        <taxon>Eukaryota</taxon>
        <taxon>Fungi</taxon>
        <taxon>Dikarya</taxon>
        <taxon>Ascomycota</taxon>
        <taxon>Pezizomycotina</taxon>
        <taxon>Orbiliomycetes</taxon>
        <taxon>Orbiliales</taxon>
        <taxon>Orbiliaceae</taxon>
        <taxon>Orbilia</taxon>
    </lineage>
</organism>